<reference evidence="3" key="2">
    <citation type="submission" date="2019-10" db="EMBL/GenBank/DDBJ databases">
        <title>Conservation and host-specific expression of non-tandemly repeated heterogenous ribosome RNA gene in arbuscular mycorrhizal fungi.</title>
        <authorList>
            <person name="Maeda T."/>
            <person name="Kobayashi Y."/>
            <person name="Nakagawa T."/>
            <person name="Ezawa T."/>
            <person name="Yamaguchi K."/>
            <person name="Bino T."/>
            <person name="Nishimoto Y."/>
            <person name="Shigenobu S."/>
            <person name="Kawaguchi M."/>
        </authorList>
    </citation>
    <scope>NUCLEOTIDE SEQUENCE</scope>
    <source>
        <strain evidence="3">HR1</strain>
    </source>
</reference>
<dbReference type="Proteomes" id="UP000615446">
    <property type="component" value="Unassembled WGS sequence"/>
</dbReference>
<reference evidence="2 4" key="1">
    <citation type="submission" date="2017-11" db="EMBL/GenBank/DDBJ databases">
        <title>The genome of Rhizophagus clarus HR1 reveals common genetic basis of auxotrophy among arbuscular mycorrhizal fungi.</title>
        <authorList>
            <person name="Kobayashi Y."/>
        </authorList>
    </citation>
    <scope>NUCLEOTIDE SEQUENCE [LARGE SCALE GENOMIC DNA]</scope>
    <source>
        <strain evidence="2 4">HR1</strain>
    </source>
</reference>
<dbReference type="EMBL" id="BEXD01001741">
    <property type="protein sequence ID" value="GBB95564.1"/>
    <property type="molecule type" value="Genomic_DNA"/>
</dbReference>
<comment type="caution">
    <text evidence="2">The sequence shown here is derived from an EMBL/GenBank/DDBJ whole genome shotgun (WGS) entry which is preliminary data.</text>
</comment>
<accession>A0A2Z6RC79</accession>
<proteinExistence type="predicted"/>
<sequence length="125" mass="14115">MSINIDMIDEDLKGLLDDKLSATLLRNNTSLSVILLTKSQKRSAKKKVCKERQKLHLQTPSRLDEQVVPTFSAESPEYTPSKPSGSRTITFNQSLLSPPSTPYKQQLKRDFKLQSTLINNGKKLK</sequence>
<dbReference type="EMBL" id="BLAL01000059">
    <property type="protein sequence ID" value="GES82055.1"/>
    <property type="molecule type" value="Genomic_DNA"/>
</dbReference>
<evidence type="ECO:0000256" key="1">
    <source>
        <dbReference type="SAM" id="MobiDB-lite"/>
    </source>
</evidence>
<evidence type="ECO:0000313" key="4">
    <source>
        <dbReference type="Proteomes" id="UP000247702"/>
    </source>
</evidence>
<feature type="region of interest" description="Disordered" evidence="1">
    <location>
        <begin position="71"/>
        <end position="103"/>
    </location>
</feature>
<evidence type="ECO:0000313" key="3">
    <source>
        <dbReference type="EMBL" id="GES82055.1"/>
    </source>
</evidence>
<feature type="compositionally biased region" description="Polar residues" evidence="1">
    <location>
        <begin position="81"/>
        <end position="103"/>
    </location>
</feature>
<evidence type="ECO:0000313" key="2">
    <source>
        <dbReference type="EMBL" id="GBB95564.1"/>
    </source>
</evidence>
<dbReference type="Proteomes" id="UP000247702">
    <property type="component" value="Unassembled WGS sequence"/>
</dbReference>
<dbReference type="AlphaFoldDB" id="A0A2Z6RC79"/>
<protein>
    <submittedName>
        <fullName evidence="2">Uncharacterized protein</fullName>
    </submittedName>
</protein>
<gene>
    <name evidence="3" type="ORF">RCL2_000928400</name>
    <name evidence="2" type="ORF">RclHR1_25650003</name>
</gene>
<name>A0A2Z6RC79_9GLOM</name>
<keyword evidence="4" id="KW-1185">Reference proteome</keyword>
<organism evidence="2 4">
    <name type="scientific">Rhizophagus clarus</name>
    <dbReference type="NCBI Taxonomy" id="94130"/>
    <lineage>
        <taxon>Eukaryota</taxon>
        <taxon>Fungi</taxon>
        <taxon>Fungi incertae sedis</taxon>
        <taxon>Mucoromycota</taxon>
        <taxon>Glomeromycotina</taxon>
        <taxon>Glomeromycetes</taxon>
        <taxon>Glomerales</taxon>
        <taxon>Glomeraceae</taxon>
        <taxon>Rhizophagus</taxon>
    </lineage>
</organism>